<dbReference type="AlphaFoldDB" id="A0A2G1VTY5"/>
<evidence type="ECO:0000256" key="2">
    <source>
        <dbReference type="ARBA" id="ARBA00023002"/>
    </source>
</evidence>
<dbReference type="PANTHER" id="PTHR30041">
    <property type="entry name" value="ARSENATE REDUCTASE"/>
    <property type="match status" value="1"/>
</dbReference>
<keyword evidence="2" id="KW-0560">Oxidoreductase</keyword>
<evidence type="ECO:0000313" key="4">
    <source>
        <dbReference type="EMBL" id="PHQ30204.1"/>
    </source>
</evidence>
<organism evidence="4 5">
    <name type="scientific">Leeuwenhoekiella nanhaiensis</name>
    <dbReference type="NCBI Taxonomy" id="1655491"/>
    <lineage>
        <taxon>Bacteria</taxon>
        <taxon>Pseudomonadati</taxon>
        <taxon>Bacteroidota</taxon>
        <taxon>Flavobacteriia</taxon>
        <taxon>Flavobacteriales</taxon>
        <taxon>Flavobacteriaceae</taxon>
        <taxon>Leeuwenhoekiella</taxon>
    </lineage>
</organism>
<dbReference type="InterPro" id="IPR006659">
    <property type="entry name" value="Arsenate_reductase"/>
</dbReference>
<dbReference type="InterPro" id="IPR036249">
    <property type="entry name" value="Thioredoxin-like_sf"/>
</dbReference>
<dbReference type="Proteomes" id="UP000229433">
    <property type="component" value="Unassembled WGS sequence"/>
</dbReference>
<keyword evidence="5" id="KW-1185">Reference proteome</keyword>
<dbReference type="SUPFAM" id="SSF52833">
    <property type="entry name" value="Thioredoxin-like"/>
    <property type="match status" value="1"/>
</dbReference>
<dbReference type="Gene3D" id="3.40.30.10">
    <property type="entry name" value="Glutaredoxin"/>
    <property type="match status" value="1"/>
</dbReference>
<evidence type="ECO:0000313" key="5">
    <source>
        <dbReference type="Proteomes" id="UP000229433"/>
    </source>
</evidence>
<comment type="caution">
    <text evidence="4">The sequence shown here is derived from an EMBL/GenBank/DDBJ whole genome shotgun (WGS) entry which is preliminary data.</text>
</comment>
<proteinExistence type="inferred from homology"/>
<dbReference type="EMBL" id="NQXA01000002">
    <property type="protein sequence ID" value="PHQ30204.1"/>
    <property type="molecule type" value="Genomic_DNA"/>
</dbReference>
<evidence type="ECO:0000256" key="1">
    <source>
        <dbReference type="ARBA" id="ARBA00007198"/>
    </source>
</evidence>
<dbReference type="RefSeq" id="WP_099645039.1">
    <property type="nucleotide sequence ID" value="NZ_KZ319288.1"/>
</dbReference>
<reference evidence="4 5" key="1">
    <citation type="submission" date="2017-08" db="EMBL/GenBank/DDBJ databases">
        <title>The whole genome shortgun sequences of strain Leeuwenhoekiella nanhaiensis G18 from the South China Sea.</title>
        <authorList>
            <person name="Liu Q."/>
        </authorList>
    </citation>
    <scope>NUCLEOTIDE SEQUENCE [LARGE SCALE GENOMIC DNA]</scope>
    <source>
        <strain evidence="4 5">G18</strain>
    </source>
</reference>
<dbReference type="NCBIfam" id="TIGR00014">
    <property type="entry name" value="arsC"/>
    <property type="match status" value="1"/>
</dbReference>
<accession>A0A2G1VTY5</accession>
<name>A0A2G1VTY5_9FLAO</name>
<comment type="similarity">
    <text evidence="1 3">Belongs to the ArsC family.</text>
</comment>
<dbReference type="PROSITE" id="PS51353">
    <property type="entry name" value="ARSC"/>
    <property type="match status" value="1"/>
</dbReference>
<dbReference type="Pfam" id="PF03960">
    <property type="entry name" value="ArsC"/>
    <property type="match status" value="1"/>
</dbReference>
<dbReference type="CDD" id="cd03034">
    <property type="entry name" value="ArsC_ArsC"/>
    <property type="match status" value="1"/>
</dbReference>
<gene>
    <name evidence="4" type="primary">arsC</name>
    <name evidence="4" type="ORF">CJ305_04370</name>
</gene>
<protein>
    <submittedName>
        <fullName evidence="4">Arsenate reductase (Glutaredoxin)</fullName>
    </submittedName>
</protein>
<dbReference type="OrthoDB" id="9808142at2"/>
<dbReference type="PANTHER" id="PTHR30041:SF4">
    <property type="entry name" value="ARSENATE REDUCTASE"/>
    <property type="match status" value="1"/>
</dbReference>
<dbReference type="InterPro" id="IPR006660">
    <property type="entry name" value="Arsenate_reductase-like"/>
</dbReference>
<dbReference type="GO" id="GO:0008794">
    <property type="term" value="F:arsenate reductase (glutaredoxin) activity"/>
    <property type="evidence" value="ECO:0007669"/>
    <property type="project" value="InterPro"/>
</dbReference>
<sequence>MLKIYHNPRCRKSREGLAILEESGQDFEIVKYLDTPPSYLELAAILGKLNLKPIELVRKNEAIWKEQFKGKELSDEEIIQAMVDHPKLIERPIVVKNNEAVLGRPPESISKLFK</sequence>
<evidence type="ECO:0000256" key="3">
    <source>
        <dbReference type="PROSITE-ProRule" id="PRU01282"/>
    </source>
</evidence>